<proteinExistence type="predicted"/>
<evidence type="ECO:0000256" key="1">
    <source>
        <dbReference type="PROSITE-ProRule" id="PRU00239"/>
    </source>
</evidence>
<accession>A0AA40KEJ4</accession>
<evidence type="ECO:0000313" key="3">
    <source>
        <dbReference type="EMBL" id="KAK1117457.1"/>
    </source>
</evidence>
<dbReference type="SUPFAM" id="SSF54001">
    <property type="entry name" value="Cysteine proteinases"/>
    <property type="match status" value="1"/>
</dbReference>
<dbReference type="PANTHER" id="PTHR46298:SF1">
    <property type="entry name" value="ANDROGLOBIN"/>
    <property type="match status" value="1"/>
</dbReference>
<dbReference type="GO" id="GO:0004198">
    <property type="term" value="F:calcium-dependent cysteine-type endopeptidase activity"/>
    <property type="evidence" value="ECO:0007669"/>
    <property type="project" value="InterPro"/>
</dbReference>
<comment type="caution">
    <text evidence="1">Lacks conserved residue(s) required for the propagation of feature annotation.</text>
</comment>
<gene>
    <name evidence="3" type="ORF">K0M31_016661</name>
</gene>
<sequence>MVCLLKKSHKTIDDCLRSWKVYTPIMKQPLFAIERGSIKKRFPVRAVVYFRANKSPVLRSGWIGNKWRERQFYLEWAAPFLAGLDECVFDEQSWERGTTSACHKSKRDFYYIEKKGKYVVRLYFLGAWRRILVDDMIPVNKKKTPLLPRTGNDFELWPMLLAKALLKLCSLTWTDYYEIVDFHPVACLTGKIMLNNCLSKITG</sequence>
<dbReference type="PANTHER" id="PTHR46298">
    <property type="entry name" value="ANDROGLOBIN"/>
    <property type="match status" value="1"/>
</dbReference>
<dbReference type="AlphaFoldDB" id="A0AA40KEJ4"/>
<dbReference type="PROSITE" id="PS50203">
    <property type="entry name" value="CALPAIN_CAT"/>
    <property type="match status" value="1"/>
</dbReference>
<dbReference type="EMBL" id="JAHYIQ010000051">
    <property type="protein sequence ID" value="KAK1117457.1"/>
    <property type="molecule type" value="Genomic_DNA"/>
</dbReference>
<dbReference type="Pfam" id="PF00648">
    <property type="entry name" value="Peptidase_C2"/>
    <property type="match status" value="1"/>
</dbReference>
<dbReference type="GO" id="GO:0006508">
    <property type="term" value="P:proteolysis"/>
    <property type="evidence" value="ECO:0007669"/>
    <property type="project" value="InterPro"/>
</dbReference>
<organism evidence="3 4">
    <name type="scientific">Melipona bicolor</name>
    <dbReference type="NCBI Taxonomy" id="60889"/>
    <lineage>
        <taxon>Eukaryota</taxon>
        <taxon>Metazoa</taxon>
        <taxon>Ecdysozoa</taxon>
        <taxon>Arthropoda</taxon>
        <taxon>Hexapoda</taxon>
        <taxon>Insecta</taxon>
        <taxon>Pterygota</taxon>
        <taxon>Neoptera</taxon>
        <taxon>Endopterygota</taxon>
        <taxon>Hymenoptera</taxon>
        <taxon>Apocrita</taxon>
        <taxon>Aculeata</taxon>
        <taxon>Apoidea</taxon>
        <taxon>Anthophila</taxon>
        <taxon>Apidae</taxon>
        <taxon>Melipona</taxon>
    </lineage>
</organism>
<dbReference type="InterPro" id="IPR053033">
    <property type="entry name" value="Androglobin-like"/>
</dbReference>
<feature type="domain" description="Calpain catalytic" evidence="2">
    <location>
        <begin position="18"/>
        <end position="168"/>
    </location>
</feature>
<evidence type="ECO:0000313" key="4">
    <source>
        <dbReference type="Proteomes" id="UP001177670"/>
    </source>
</evidence>
<dbReference type="Proteomes" id="UP001177670">
    <property type="component" value="Unassembled WGS sequence"/>
</dbReference>
<dbReference type="InterPro" id="IPR038765">
    <property type="entry name" value="Papain-like_cys_pep_sf"/>
</dbReference>
<dbReference type="InterPro" id="IPR001300">
    <property type="entry name" value="Peptidase_C2_calpain_cat"/>
</dbReference>
<comment type="caution">
    <text evidence="3">The sequence shown here is derived from an EMBL/GenBank/DDBJ whole genome shotgun (WGS) entry which is preliminary data.</text>
</comment>
<name>A0AA40KEJ4_9HYME</name>
<evidence type="ECO:0000259" key="2">
    <source>
        <dbReference type="PROSITE" id="PS50203"/>
    </source>
</evidence>
<protein>
    <recommendedName>
        <fullName evidence="2">Calpain catalytic domain-containing protein</fullName>
    </recommendedName>
</protein>
<keyword evidence="4" id="KW-1185">Reference proteome</keyword>
<reference evidence="3" key="1">
    <citation type="submission" date="2021-10" db="EMBL/GenBank/DDBJ databases">
        <title>Melipona bicolor Genome sequencing and assembly.</title>
        <authorList>
            <person name="Araujo N.S."/>
            <person name="Arias M.C."/>
        </authorList>
    </citation>
    <scope>NUCLEOTIDE SEQUENCE</scope>
    <source>
        <strain evidence="3">USP_2M_L1-L4_2017</strain>
        <tissue evidence="3">Whole body</tissue>
    </source>
</reference>